<gene>
    <name evidence="1" type="ORF">SDC9_122424</name>
</gene>
<reference evidence="1" key="1">
    <citation type="submission" date="2019-08" db="EMBL/GenBank/DDBJ databases">
        <authorList>
            <person name="Kucharzyk K."/>
            <person name="Murdoch R.W."/>
            <person name="Higgins S."/>
            <person name="Loffler F."/>
        </authorList>
    </citation>
    <scope>NUCLEOTIDE SEQUENCE</scope>
</reference>
<evidence type="ECO:0000313" key="1">
    <source>
        <dbReference type="EMBL" id="MPM75431.1"/>
    </source>
</evidence>
<dbReference type="EMBL" id="VSSQ01026620">
    <property type="protein sequence ID" value="MPM75431.1"/>
    <property type="molecule type" value="Genomic_DNA"/>
</dbReference>
<protein>
    <submittedName>
        <fullName evidence="1">Uncharacterized protein</fullName>
    </submittedName>
</protein>
<name>A0A645CES3_9ZZZZ</name>
<organism evidence="1">
    <name type="scientific">bioreactor metagenome</name>
    <dbReference type="NCBI Taxonomy" id="1076179"/>
    <lineage>
        <taxon>unclassified sequences</taxon>
        <taxon>metagenomes</taxon>
        <taxon>ecological metagenomes</taxon>
    </lineage>
</organism>
<comment type="caution">
    <text evidence="1">The sequence shown here is derived from an EMBL/GenBank/DDBJ whole genome shotgun (WGS) entry which is preliminary data.</text>
</comment>
<sequence length="41" mass="4689">MAMTAIQALVENFSIESKNNTKPYEDTISTLIKELDLFLKK</sequence>
<dbReference type="AlphaFoldDB" id="A0A645CES3"/>
<accession>A0A645CES3</accession>
<proteinExistence type="predicted"/>